<dbReference type="KEGG" id="goe:100908922"/>
<feature type="domain" description="Kinetochore protein Nuf2 N-terminal" evidence="10">
    <location>
        <begin position="7"/>
        <end position="135"/>
    </location>
</feature>
<dbReference type="GeneID" id="100908922"/>
<keyword evidence="11" id="KW-1185">Reference proteome</keyword>
<dbReference type="Gene3D" id="1.10.418.60">
    <property type="entry name" value="Ncd80 complex, Nuf2 subunit"/>
    <property type="match status" value="1"/>
</dbReference>
<evidence type="ECO:0000256" key="6">
    <source>
        <dbReference type="ARBA" id="ARBA00023054"/>
    </source>
</evidence>
<keyword evidence="5" id="KW-0498">Mitosis</keyword>
<dbReference type="Pfam" id="PF03800">
    <property type="entry name" value="Nuf2"/>
    <property type="match status" value="1"/>
</dbReference>
<comment type="subcellular location">
    <subcellularLocation>
        <location evidence="1">Chromosome</location>
        <location evidence="1">Centromere</location>
    </subcellularLocation>
</comment>
<dbReference type="GO" id="GO:0031262">
    <property type="term" value="C:Ndc80 complex"/>
    <property type="evidence" value="ECO:0007669"/>
    <property type="project" value="InterPro"/>
</dbReference>
<keyword evidence="3" id="KW-0158">Chromosome</keyword>
<dbReference type="InterPro" id="IPR005549">
    <property type="entry name" value="Kinetochore_Nuf2_N"/>
</dbReference>
<dbReference type="Proteomes" id="UP000694867">
    <property type="component" value="Unplaced"/>
</dbReference>
<evidence type="ECO:0000256" key="3">
    <source>
        <dbReference type="ARBA" id="ARBA00022454"/>
    </source>
</evidence>
<feature type="coiled-coil region" evidence="9">
    <location>
        <begin position="127"/>
        <end position="232"/>
    </location>
</feature>
<proteinExistence type="inferred from homology"/>
<comment type="similarity">
    <text evidence="2">Belongs to the NUF2 family.</text>
</comment>
<dbReference type="InterPro" id="IPR038275">
    <property type="entry name" value="Nuf2_N_sf"/>
</dbReference>
<evidence type="ECO:0000256" key="1">
    <source>
        <dbReference type="ARBA" id="ARBA00004584"/>
    </source>
</evidence>
<accession>A0AAJ6QSJ1</accession>
<evidence type="ECO:0000313" key="12">
    <source>
        <dbReference type="RefSeq" id="XP_003742425.1"/>
    </source>
</evidence>
<keyword evidence="4" id="KW-0132">Cell division</keyword>
<evidence type="ECO:0000256" key="8">
    <source>
        <dbReference type="ARBA" id="ARBA00023328"/>
    </source>
</evidence>
<evidence type="ECO:0000259" key="10">
    <source>
        <dbReference type="Pfam" id="PF03800"/>
    </source>
</evidence>
<keyword evidence="8" id="KW-0137">Centromere</keyword>
<evidence type="ECO:0000256" key="5">
    <source>
        <dbReference type="ARBA" id="ARBA00022776"/>
    </source>
</evidence>
<reference evidence="12" key="1">
    <citation type="submission" date="2025-08" db="UniProtKB">
        <authorList>
            <consortium name="RefSeq"/>
        </authorList>
    </citation>
    <scope>IDENTIFICATION</scope>
</reference>
<name>A0AAJ6QSJ1_9ACAR</name>
<dbReference type="GO" id="GO:0051301">
    <property type="term" value="P:cell division"/>
    <property type="evidence" value="ECO:0007669"/>
    <property type="project" value="UniProtKB-KW"/>
</dbReference>
<keyword evidence="7" id="KW-0131">Cell cycle</keyword>
<evidence type="ECO:0000256" key="9">
    <source>
        <dbReference type="SAM" id="Coils"/>
    </source>
</evidence>
<gene>
    <name evidence="12" type="primary">LOC100908922</name>
</gene>
<evidence type="ECO:0000256" key="2">
    <source>
        <dbReference type="ARBA" id="ARBA00005498"/>
    </source>
</evidence>
<evidence type="ECO:0000313" key="11">
    <source>
        <dbReference type="Proteomes" id="UP000694867"/>
    </source>
</evidence>
<organism evidence="11 12">
    <name type="scientific">Galendromus occidentalis</name>
    <name type="common">western predatory mite</name>
    <dbReference type="NCBI Taxonomy" id="34638"/>
    <lineage>
        <taxon>Eukaryota</taxon>
        <taxon>Metazoa</taxon>
        <taxon>Ecdysozoa</taxon>
        <taxon>Arthropoda</taxon>
        <taxon>Chelicerata</taxon>
        <taxon>Arachnida</taxon>
        <taxon>Acari</taxon>
        <taxon>Parasitiformes</taxon>
        <taxon>Mesostigmata</taxon>
        <taxon>Gamasina</taxon>
        <taxon>Phytoseioidea</taxon>
        <taxon>Phytoseiidae</taxon>
        <taxon>Typhlodrominae</taxon>
        <taxon>Galendromus</taxon>
    </lineage>
</organism>
<dbReference type="RefSeq" id="XP_003742425.1">
    <property type="nucleotide sequence ID" value="XM_003742377.2"/>
</dbReference>
<evidence type="ECO:0000256" key="4">
    <source>
        <dbReference type="ARBA" id="ARBA00022618"/>
    </source>
</evidence>
<sequence>MANRGDIARLCANLSRMGVEIKPEELQNLSRTTTFRVMTDFTNAAFLVSPECMNQQLAISLDKYNVNSAASPFIQNRCILWEEALALLSKGGSMIFDFNDLMKPDTKKFNQMLQQMLKYLFYAAKLYDATSDECQSLEELAEEIEKQRLHLEQDKDELRSNEQRIAQLKEAKIDEVFNRAVEQRDESLEKAMRLQNEYAELKLVLEKEQEQLSQSQEQSTAHEHQLSELQDLVVSDPESQVAALEQLRKDSVTKGTLFADREKQLNEIDKEEKSLAEEERRARKILNTARNIGTVVLEFDHGTKQFEKRIADEQKCIVDLQSERDRLQTNVESRNQQVKKMSDQECLKSETVQSLEKEDSVKQHELANEAKLKGPLVSEENRIKQAINEVYAWTEDFEAAGIARSRRKFEEHMNRWSRHCEEVRLLEAECLKTEESQNGKYKKLLSLVEALKTLD</sequence>
<protein>
    <submittedName>
        <fullName evidence="12">Myosin-14</fullName>
    </submittedName>
</protein>
<feature type="coiled-coil region" evidence="9">
    <location>
        <begin position="261"/>
        <end position="344"/>
    </location>
</feature>
<keyword evidence="6 9" id="KW-0175">Coiled coil</keyword>
<dbReference type="AlphaFoldDB" id="A0AAJ6QSJ1"/>
<evidence type="ECO:0000256" key="7">
    <source>
        <dbReference type="ARBA" id="ARBA00023306"/>
    </source>
</evidence>